<dbReference type="EMBL" id="UZAE01012251">
    <property type="protein sequence ID" value="VDO04191.1"/>
    <property type="molecule type" value="Genomic_DNA"/>
</dbReference>
<dbReference type="AlphaFoldDB" id="A0A0R3TLY3"/>
<proteinExistence type="predicted"/>
<evidence type="ECO:0000313" key="3">
    <source>
        <dbReference type="WBParaSite" id="HNAJ_0000829201-mRNA-1"/>
    </source>
</evidence>
<accession>A0A0R3TLY3</accession>
<dbReference type="Proteomes" id="UP000278807">
    <property type="component" value="Unassembled WGS sequence"/>
</dbReference>
<dbReference type="OrthoDB" id="6320137at2759"/>
<organism evidence="3">
    <name type="scientific">Rodentolepis nana</name>
    <name type="common">Dwarf tapeworm</name>
    <name type="synonym">Hymenolepis nana</name>
    <dbReference type="NCBI Taxonomy" id="102285"/>
    <lineage>
        <taxon>Eukaryota</taxon>
        <taxon>Metazoa</taxon>
        <taxon>Spiralia</taxon>
        <taxon>Lophotrochozoa</taxon>
        <taxon>Platyhelminthes</taxon>
        <taxon>Cestoda</taxon>
        <taxon>Eucestoda</taxon>
        <taxon>Cyclophyllidea</taxon>
        <taxon>Hymenolepididae</taxon>
        <taxon>Rodentolepis</taxon>
    </lineage>
</organism>
<gene>
    <name evidence="1" type="ORF">HNAJ_LOCUS8288</name>
</gene>
<reference evidence="3" key="1">
    <citation type="submission" date="2017-02" db="UniProtKB">
        <authorList>
            <consortium name="WormBaseParasite"/>
        </authorList>
    </citation>
    <scope>IDENTIFICATION</scope>
</reference>
<name>A0A0R3TLY3_RODNA</name>
<dbReference type="WBParaSite" id="HNAJ_0000829201-mRNA-1">
    <property type="protein sequence ID" value="HNAJ_0000829201-mRNA-1"/>
    <property type="gene ID" value="HNAJ_0000829201"/>
</dbReference>
<reference evidence="1 2" key="2">
    <citation type="submission" date="2018-11" db="EMBL/GenBank/DDBJ databases">
        <authorList>
            <consortium name="Pathogen Informatics"/>
        </authorList>
    </citation>
    <scope>NUCLEOTIDE SEQUENCE [LARGE SCALE GENOMIC DNA]</scope>
</reference>
<protein>
    <submittedName>
        <fullName evidence="3">Transposase</fullName>
    </submittedName>
</protein>
<evidence type="ECO:0000313" key="1">
    <source>
        <dbReference type="EMBL" id="VDO04191.1"/>
    </source>
</evidence>
<sequence>MKAHKITEHWGYQFVGVKEFEPDRRGYGKINQLAVVPINGEHRYQMEYVQYEMQRNQKIDEIDLSELLWKFFQKEDVVYVHPHTSSLCGIIVLPTKETAEQYRAKSMLKNEHHQQEGEATRLPSIKNTISIMRHRQPTPRCDPSVFADLSIVWPILGSQIMTL</sequence>
<keyword evidence="2" id="KW-1185">Reference proteome</keyword>
<evidence type="ECO:0000313" key="2">
    <source>
        <dbReference type="Proteomes" id="UP000278807"/>
    </source>
</evidence>